<evidence type="ECO:0000313" key="6">
    <source>
        <dbReference type="EMBL" id="ALG14592.1"/>
    </source>
</evidence>
<keyword evidence="2 4" id="KW-0238">DNA-binding</keyword>
<dbReference type="InterPro" id="IPR001647">
    <property type="entry name" value="HTH_TetR"/>
</dbReference>
<dbReference type="Pfam" id="PF00440">
    <property type="entry name" value="TetR_N"/>
    <property type="match status" value="1"/>
</dbReference>
<dbReference type="SUPFAM" id="SSF46689">
    <property type="entry name" value="Homeodomain-like"/>
    <property type="match status" value="1"/>
</dbReference>
<dbReference type="STRING" id="860235.AOZ06_06570"/>
<keyword evidence="1" id="KW-0805">Transcription regulation</keyword>
<keyword evidence="7" id="KW-1185">Reference proteome</keyword>
<accession>A0A0N9IHZ4</accession>
<evidence type="ECO:0000256" key="3">
    <source>
        <dbReference type="ARBA" id="ARBA00023163"/>
    </source>
</evidence>
<dbReference type="EMBL" id="CP012752">
    <property type="protein sequence ID" value="ALG14592.1"/>
    <property type="molecule type" value="Genomic_DNA"/>
</dbReference>
<evidence type="ECO:0000256" key="4">
    <source>
        <dbReference type="PROSITE-ProRule" id="PRU00335"/>
    </source>
</evidence>
<organism evidence="6 7">
    <name type="scientific">Kibdelosporangium phytohabitans</name>
    <dbReference type="NCBI Taxonomy" id="860235"/>
    <lineage>
        <taxon>Bacteria</taxon>
        <taxon>Bacillati</taxon>
        <taxon>Actinomycetota</taxon>
        <taxon>Actinomycetes</taxon>
        <taxon>Pseudonocardiales</taxon>
        <taxon>Pseudonocardiaceae</taxon>
        <taxon>Kibdelosporangium</taxon>
    </lineage>
</organism>
<evidence type="ECO:0000256" key="1">
    <source>
        <dbReference type="ARBA" id="ARBA00023015"/>
    </source>
</evidence>
<protein>
    <recommendedName>
        <fullName evidence="5">HTH tetR-type domain-containing protein</fullName>
    </recommendedName>
</protein>
<name>A0A0N9IHZ4_9PSEU</name>
<evidence type="ECO:0000259" key="5">
    <source>
        <dbReference type="PROSITE" id="PS50977"/>
    </source>
</evidence>
<dbReference type="PANTHER" id="PTHR30055">
    <property type="entry name" value="HTH-TYPE TRANSCRIPTIONAL REGULATOR RUTR"/>
    <property type="match status" value="1"/>
</dbReference>
<proteinExistence type="predicted"/>
<dbReference type="InterPro" id="IPR011075">
    <property type="entry name" value="TetR_C"/>
</dbReference>
<dbReference type="GO" id="GO:0000976">
    <property type="term" value="F:transcription cis-regulatory region binding"/>
    <property type="evidence" value="ECO:0007669"/>
    <property type="project" value="TreeGrafter"/>
</dbReference>
<dbReference type="KEGG" id="kphy:AOZ06_06570"/>
<evidence type="ECO:0000256" key="2">
    <source>
        <dbReference type="ARBA" id="ARBA00023125"/>
    </source>
</evidence>
<dbReference type="Gene3D" id="1.10.357.10">
    <property type="entry name" value="Tetracycline Repressor, domain 2"/>
    <property type="match status" value="1"/>
</dbReference>
<dbReference type="SUPFAM" id="SSF48498">
    <property type="entry name" value="Tetracyclin repressor-like, C-terminal domain"/>
    <property type="match status" value="1"/>
</dbReference>
<dbReference type="AlphaFoldDB" id="A0A0N9IHZ4"/>
<evidence type="ECO:0000313" key="7">
    <source>
        <dbReference type="Proteomes" id="UP000063699"/>
    </source>
</evidence>
<gene>
    <name evidence="6" type="ORF">AOZ06_06570</name>
</gene>
<reference evidence="6 7" key="1">
    <citation type="submission" date="2015-07" db="EMBL/GenBank/DDBJ databases">
        <title>Genome sequencing of Kibdelosporangium phytohabitans.</title>
        <authorList>
            <person name="Qin S."/>
            <person name="Xing K."/>
        </authorList>
    </citation>
    <scope>NUCLEOTIDE SEQUENCE [LARGE SCALE GENOMIC DNA]</scope>
    <source>
        <strain evidence="6 7">KLBMP1111</strain>
    </source>
</reference>
<sequence>MPVQVDHRKGPRRRGEALEDAIMQAAVEELTEVGYTAVSMERIAIRARTSKAALYRRWTGRADLIVDAYTRFAARDVEAPDTGSLRTDVIGLLRRIADQAKPETLHLFFGVLADAGEELRGKIRERFVLVKPTRMAAILERAETRGEVRAHLPDRLRTLPLDLIRIEVLQHGGGPAVTDEAIEAIVDDVFLPLVRP</sequence>
<dbReference type="Pfam" id="PF16859">
    <property type="entry name" value="TetR_C_11"/>
    <property type="match status" value="1"/>
</dbReference>
<dbReference type="InterPro" id="IPR036271">
    <property type="entry name" value="Tet_transcr_reg_TetR-rel_C_sf"/>
</dbReference>
<dbReference type="Gene3D" id="1.10.10.60">
    <property type="entry name" value="Homeodomain-like"/>
    <property type="match status" value="1"/>
</dbReference>
<dbReference type="InterPro" id="IPR009057">
    <property type="entry name" value="Homeodomain-like_sf"/>
</dbReference>
<dbReference type="PROSITE" id="PS50977">
    <property type="entry name" value="HTH_TETR_2"/>
    <property type="match status" value="1"/>
</dbReference>
<dbReference type="PANTHER" id="PTHR30055:SF148">
    <property type="entry name" value="TETR-FAMILY TRANSCRIPTIONAL REGULATOR"/>
    <property type="match status" value="1"/>
</dbReference>
<dbReference type="GO" id="GO:0003700">
    <property type="term" value="F:DNA-binding transcription factor activity"/>
    <property type="evidence" value="ECO:0007669"/>
    <property type="project" value="TreeGrafter"/>
</dbReference>
<feature type="DNA-binding region" description="H-T-H motif" evidence="4">
    <location>
        <begin position="39"/>
        <end position="58"/>
    </location>
</feature>
<dbReference type="InterPro" id="IPR050109">
    <property type="entry name" value="HTH-type_TetR-like_transc_reg"/>
</dbReference>
<feature type="domain" description="HTH tetR-type" evidence="5">
    <location>
        <begin position="16"/>
        <end position="76"/>
    </location>
</feature>
<keyword evidence="3" id="KW-0804">Transcription</keyword>
<dbReference type="Proteomes" id="UP000063699">
    <property type="component" value="Chromosome"/>
</dbReference>